<proteinExistence type="predicted"/>
<dbReference type="AlphaFoldDB" id="A0A9D4GR36"/>
<comment type="caution">
    <text evidence="2">The sequence shown here is derived from an EMBL/GenBank/DDBJ whole genome shotgun (WGS) entry which is preliminary data.</text>
</comment>
<gene>
    <name evidence="2" type="ORF">DPMN_123324</name>
</gene>
<dbReference type="InterPro" id="IPR042099">
    <property type="entry name" value="ANL_N_sf"/>
</dbReference>
<organism evidence="2 3">
    <name type="scientific">Dreissena polymorpha</name>
    <name type="common">Zebra mussel</name>
    <name type="synonym">Mytilus polymorpha</name>
    <dbReference type="NCBI Taxonomy" id="45954"/>
    <lineage>
        <taxon>Eukaryota</taxon>
        <taxon>Metazoa</taxon>
        <taxon>Spiralia</taxon>
        <taxon>Lophotrochozoa</taxon>
        <taxon>Mollusca</taxon>
        <taxon>Bivalvia</taxon>
        <taxon>Autobranchia</taxon>
        <taxon>Heteroconchia</taxon>
        <taxon>Euheterodonta</taxon>
        <taxon>Imparidentia</taxon>
        <taxon>Neoheterodontei</taxon>
        <taxon>Myida</taxon>
        <taxon>Dreissenoidea</taxon>
        <taxon>Dreissenidae</taxon>
        <taxon>Dreissena</taxon>
    </lineage>
</organism>
<dbReference type="Pfam" id="PF00501">
    <property type="entry name" value="AMP-binding"/>
    <property type="match status" value="1"/>
</dbReference>
<keyword evidence="3" id="KW-1185">Reference proteome</keyword>
<name>A0A9D4GR36_DREPO</name>
<sequence length="123" mass="13852">MRITVSGKEVKRVFDIIEAERYDVVYLPGYLLRDVCSRPDLSDKLIFVKSFVLSGERISRSAETELQNIAPTASLHSYYGTTETGGTASYTMTDPSQWEDGIIGMDPFISTCKINCYTNLVRH</sequence>
<reference evidence="2" key="2">
    <citation type="submission" date="2020-11" db="EMBL/GenBank/DDBJ databases">
        <authorList>
            <person name="McCartney M.A."/>
            <person name="Auch B."/>
            <person name="Kono T."/>
            <person name="Mallez S."/>
            <person name="Becker A."/>
            <person name="Gohl D.M."/>
            <person name="Silverstein K.A.T."/>
            <person name="Koren S."/>
            <person name="Bechman K.B."/>
            <person name="Herman A."/>
            <person name="Abrahante J.E."/>
            <person name="Garbe J."/>
        </authorList>
    </citation>
    <scope>NUCLEOTIDE SEQUENCE</scope>
    <source>
        <strain evidence="2">Duluth1</strain>
        <tissue evidence="2">Whole animal</tissue>
    </source>
</reference>
<dbReference type="EMBL" id="JAIWYP010000005">
    <property type="protein sequence ID" value="KAH3821560.1"/>
    <property type="molecule type" value="Genomic_DNA"/>
</dbReference>
<feature type="domain" description="AMP-dependent synthetase/ligase" evidence="1">
    <location>
        <begin position="10"/>
        <end position="104"/>
    </location>
</feature>
<dbReference type="SUPFAM" id="SSF56801">
    <property type="entry name" value="Acetyl-CoA synthetase-like"/>
    <property type="match status" value="1"/>
</dbReference>
<evidence type="ECO:0000259" key="1">
    <source>
        <dbReference type="Pfam" id="PF00501"/>
    </source>
</evidence>
<evidence type="ECO:0000313" key="2">
    <source>
        <dbReference type="EMBL" id="KAH3821560.1"/>
    </source>
</evidence>
<protein>
    <recommendedName>
        <fullName evidence="1">AMP-dependent synthetase/ligase domain-containing protein</fullName>
    </recommendedName>
</protein>
<dbReference type="Gene3D" id="3.40.50.12780">
    <property type="entry name" value="N-terminal domain of ligase-like"/>
    <property type="match status" value="1"/>
</dbReference>
<reference evidence="2" key="1">
    <citation type="journal article" date="2019" name="bioRxiv">
        <title>The Genome of the Zebra Mussel, Dreissena polymorpha: A Resource for Invasive Species Research.</title>
        <authorList>
            <person name="McCartney M.A."/>
            <person name="Auch B."/>
            <person name="Kono T."/>
            <person name="Mallez S."/>
            <person name="Zhang Y."/>
            <person name="Obille A."/>
            <person name="Becker A."/>
            <person name="Abrahante J.E."/>
            <person name="Garbe J."/>
            <person name="Badalamenti J.P."/>
            <person name="Herman A."/>
            <person name="Mangelson H."/>
            <person name="Liachko I."/>
            <person name="Sullivan S."/>
            <person name="Sone E.D."/>
            <person name="Koren S."/>
            <person name="Silverstein K.A.T."/>
            <person name="Beckman K.B."/>
            <person name="Gohl D.M."/>
        </authorList>
    </citation>
    <scope>NUCLEOTIDE SEQUENCE</scope>
    <source>
        <strain evidence="2">Duluth1</strain>
        <tissue evidence="2">Whole animal</tissue>
    </source>
</reference>
<evidence type="ECO:0000313" key="3">
    <source>
        <dbReference type="Proteomes" id="UP000828390"/>
    </source>
</evidence>
<accession>A0A9D4GR36</accession>
<dbReference type="Proteomes" id="UP000828390">
    <property type="component" value="Unassembled WGS sequence"/>
</dbReference>
<dbReference type="InterPro" id="IPR000873">
    <property type="entry name" value="AMP-dep_synth/lig_dom"/>
</dbReference>